<evidence type="ECO:0000313" key="1">
    <source>
        <dbReference type="EMBL" id="KAK9233754.1"/>
    </source>
</evidence>
<name>A0ACC3SQU0_LIPKO</name>
<accession>A0ACC3SQU0</accession>
<reference evidence="2" key="1">
    <citation type="journal article" date="2024" name="Front. Bioeng. Biotechnol.">
        <title>Genome-scale model development and genomic sequencing of the oleaginous clade Lipomyces.</title>
        <authorList>
            <person name="Czajka J.J."/>
            <person name="Han Y."/>
            <person name="Kim J."/>
            <person name="Mondo S.J."/>
            <person name="Hofstad B.A."/>
            <person name="Robles A."/>
            <person name="Haridas S."/>
            <person name="Riley R."/>
            <person name="LaButti K."/>
            <person name="Pangilinan J."/>
            <person name="Andreopoulos W."/>
            <person name="Lipzen A."/>
            <person name="Yan J."/>
            <person name="Wang M."/>
            <person name="Ng V."/>
            <person name="Grigoriev I.V."/>
            <person name="Spatafora J.W."/>
            <person name="Magnuson J.K."/>
            <person name="Baker S.E."/>
            <person name="Pomraning K.R."/>
        </authorList>
    </citation>
    <scope>NUCLEOTIDE SEQUENCE [LARGE SCALE GENOMIC DNA]</scope>
    <source>
        <strain evidence="2">CBS 7786</strain>
    </source>
</reference>
<dbReference type="EMBL" id="MU971621">
    <property type="protein sequence ID" value="KAK9233754.1"/>
    <property type="molecule type" value="Genomic_DNA"/>
</dbReference>
<comment type="caution">
    <text evidence="1">The sequence shown here is derived from an EMBL/GenBank/DDBJ whole genome shotgun (WGS) entry which is preliminary data.</text>
</comment>
<organism evidence="1 2">
    <name type="scientific">Lipomyces kononenkoae</name>
    <name type="common">Yeast</name>
    <dbReference type="NCBI Taxonomy" id="34357"/>
    <lineage>
        <taxon>Eukaryota</taxon>
        <taxon>Fungi</taxon>
        <taxon>Dikarya</taxon>
        <taxon>Ascomycota</taxon>
        <taxon>Saccharomycotina</taxon>
        <taxon>Lipomycetes</taxon>
        <taxon>Lipomycetales</taxon>
        <taxon>Lipomycetaceae</taxon>
        <taxon>Lipomyces</taxon>
    </lineage>
</organism>
<gene>
    <name evidence="1" type="ORF">V1525DRAFT_415500</name>
</gene>
<keyword evidence="2" id="KW-1185">Reference proteome</keyword>
<dbReference type="Proteomes" id="UP001433508">
    <property type="component" value="Unassembled WGS sequence"/>
</dbReference>
<protein>
    <submittedName>
        <fullName evidence="1">NADP-dependent oxidoreductase domain-containing protein</fullName>
    </submittedName>
</protein>
<sequence length="322" mass="36073">MSISNKTTITLSSGYEIPVIGLGTWQSKPNEVAQAVEVALKYGYRHIDGAAIYRNEEEVGRGWQASGVSRGQIFLTSKLWNSRHAPQEVLKAIDQTLSELGTDYLDLFLIHWPLAFRPGSDYFPRDEEGLIVLDRETKIEDTWRAMEKLVEQGKVRSIGVSNFDIPKLEKLLSFANIKPSVNQIEGHAYLLQPELHEFHKKHGIVPIAYSPLGNNIYGKARVIDDPEVKEIAESLQKNPANVLVSYLIQKGFVVIPKSVTPSRIKSNFDVFSLPTEVVARLEKLDRGIRYNDPVAWGFDMFGEQGGDAAALEKAKQIVAQNK</sequence>
<proteinExistence type="predicted"/>
<evidence type="ECO:0000313" key="2">
    <source>
        <dbReference type="Proteomes" id="UP001433508"/>
    </source>
</evidence>